<evidence type="ECO:0000313" key="3">
    <source>
        <dbReference type="EMBL" id="ERL85857.1"/>
    </source>
</evidence>
<dbReference type="Proteomes" id="UP000030742">
    <property type="component" value="Unassembled WGS sequence"/>
</dbReference>
<reference evidence="5 6" key="1">
    <citation type="journal article" date="2013" name="Genome Biol.">
        <title>Draft genome of the mountain pine beetle, Dendroctonus ponderosae Hopkins, a major forest pest.</title>
        <authorList>
            <person name="Keeling C.I."/>
            <person name="Yuen M.M."/>
            <person name="Liao N.Y."/>
            <person name="Docking T.R."/>
            <person name="Chan S.K."/>
            <person name="Taylor G.A."/>
            <person name="Palmquist D.L."/>
            <person name="Jackman S.D."/>
            <person name="Nguyen A."/>
            <person name="Li M."/>
            <person name="Henderson H."/>
            <person name="Janes J.K."/>
            <person name="Zhao Y."/>
            <person name="Pandoh P."/>
            <person name="Moore R."/>
            <person name="Sperling F.A."/>
            <person name="Huber D.P."/>
            <person name="Birol I."/>
            <person name="Jones S.J."/>
            <person name="Bohlmann J."/>
        </authorList>
    </citation>
    <scope>NUCLEOTIDE SEQUENCE</scope>
</reference>
<dbReference type="InterPro" id="IPR031734">
    <property type="entry name" value="MBF2"/>
</dbReference>
<evidence type="ECO:0000256" key="1">
    <source>
        <dbReference type="SAM" id="SignalP"/>
    </source>
</evidence>
<dbReference type="EnsemblMetazoa" id="XM_019915893.1">
    <property type="protein sequence ID" value="XP_019771452.1"/>
    <property type="gene ID" value="LOC109545295"/>
</dbReference>
<dbReference type="Proteomes" id="UP000019118">
    <property type="component" value="Unassembled WGS sequence"/>
</dbReference>
<dbReference type="PANTHER" id="PTHR37685">
    <property type="entry name" value="GEO11136P1-RELATED"/>
    <property type="match status" value="1"/>
</dbReference>
<evidence type="ECO:0000313" key="5">
    <source>
        <dbReference type="Proteomes" id="UP000019118"/>
    </source>
</evidence>
<feature type="signal peptide" evidence="1">
    <location>
        <begin position="1"/>
        <end position="19"/>
    </location>
</feature>
<feature type="chain" id="PRO_5011208497" evidence="1">
    <location>
        <begin position="20"/>
        <end position="133"/>
    </location>
</feature>
<organism evidence="2">
    <name type="scientific">Dendroctonus ponderosae</name>
    <name type="common">Mountain pine beetle</name>
    <dbReference type="NCBI Taxonomy" id="77166"/>
    <lineage>
        <taxon>Eukaryota</taxon>
        <taxon>Metazoa</taxon>
        <taxon>Ecdysozoa</taxon>
        <taxon>Arthropoda</taxon>
        <taxon>Hexapoda</taxon>
        <taxon>Insecta</taxon>
        <taxon>Pterygota</taxon>
        <taxon>Neoptera</taxon>
        <taxon>Endopterygota</taxon>
        <taxon>Coleoptera</taxon>
        <taxon>Polyphaga</taxon>
        <taxon>Cucujiformia</taxon>
        <taxon>Curculionidae</taxon>
        <taxon>Scolytinae</taxon>
        <taxon>Dendroctonus</taxon>
    </lineage>
</organism>
<name>N6TWD5_DENPD</name>
<dbReference type="KEGG" id="dpa:109545295"/>
<dbReference type="EMBL" id="KB631759">
    <property type="protein sequence ID" value="ERL85857.1"/>
    <property type="molecule type" value="Genomic_DNA"/>
</dbReference>
<keyword evidence="5" id="KW-1185">Reference proteome</keyword>
<accession>N6TWD5</accession>
<evidence type="ECO:0000313" key="6">
    <source>
        <dbReference type="Proteomes" id="UP000030742"/>
    </source>
</evidence>
<dbReference type="AlphaFoldDB" id="N6TWD5"/>
<dbReference type="OrthoDB" id="8192785at2759"/>
<evidence type="ECO:0000313" key="4">
    <source>
        <dbReference type="EnsemblMetazoa" id="XP_019771452.1"/>
    </source>
</evidence>
<dbReference type="PANTHER" id="PTHR37685:SF1">
    <property type="entry name" value="GEO11136P1-RELATED"/>
    <property type="match status" value="1"/>
</dbReference>
<keyword evidence="1" id="KW-0732">Signal</keyword>
<dbReference type="EMBL" id="KB741291">
    <property type="protein sequence ID" value="ENN70602.1"/>
    <property type="molecule type" value="Genomic_DNA"/>
</dbReference>
<feature type="non-terminal residue" evidence="2">
    <location>
        <position position="1"/>
    </location>
</feature>
<reference evidence="4" key="2">
    <citation type="submission" date="2024-08" db="UniProtKB">
        <authorList>
            <consortium name="EnsemblMetazoa"/>
        </authorList>
    </citation>
    <scope>IDENTIFICATION</scope>
</reference>
<dbReference type="HOGENOM" id="CLU_1908826_0_0_1"/>
<evidence type="ECO:0000313" key="2">
    <source>
        <dbReference type="EMBL" id="ENN70602.1"/>
    </source>
</evidence>
<protein>
    <submittedName>
        <fullName evidence="2 4">Uncharacterized protein</fullName>
    </submittedName>
</protein>
<sequence>MYKLAVLSLILTIASNGFTAFIGSEDHYYDDCLHPGSNPVTVYDKEVREEGQLLVTKEDTVRVPTSGFTDSPITCISVINQETDENGGYVSVLTGGVGSTFVTFHFKSQLSKGFDFQVSVYYNNATTAKDVTV</sequence>
<proteinExistence type="predicted"/>
<dbReference type="Pfam" id="PF15868">
    <property type="entry name" value="MBF2"/>
    <property type="match status" value="1"/>
</dbReference>
<gene>
    <name evidence="4" type="primary">109545295</name>
    <name evidence="3" type="ORF">D910_03272</name>
    <name evidence="2" type="ORF">YQE_12777</name>
</gene>